<organism evidence="2 3">
    <name type="scientific">candidate division CPR1 bacterium GW2011_GWA2_42_17</name>
    <dbReference type="NCBI Taxonomy" id="1618341"/>
    <lineage>
        <taxon>Bacteria</taxon>
        <taxon>candidate division CPR1</taxon>
    </lineage>
</organism>
<dbReference type="Pfam" id="PF05168">
    <property type="entry name" value="HEPN"/>
    <property type="match status" value="1"/>
</dbReference>
<dbReference type="SMART" id="SM00748">
    <property type="entry name" value="HEPN"/>
    <property type="match status" value="1"/>
</dbReference>
<accession>A0A0G1B4C6</accession>
<dbReference type="SUPFAM" id="SSF81593">
    <property type="entry name" value="Nucleotidyltransferase substrate binding subunit/domain"/>
    <property type="match status" value="1"/>
</dbReference>
<comment type="caution">
    <text evidence="2">The sequence shown here is derived from an EMBL/GenBank/DDBJ whole genome shotgun (WGS) entry which is preliminary data.</text>
</comment>
<gene>
    <name evidence="2" type="ORF">UV05_C0059G0004</name>
</gene>
<sequence>MTHPLLTKRWLYRADQDFGFASLSSGNGCEYYDQPCFFFQQAAEKYLKAYLIHGDLPFEKIHDLLRLLEVCSQEDASFKELEDEAAVLNRFYVETRYPEPVFVKFTREDMYKARSAVQKIQQLVRGKLGVDHEITTDEIKKAEEEADRQFRQQEKDAGE</sequence>
<dbReference type="PROSITE" id="PS50910">
    <property type="entry name" value="HEPN"/>
    <property type="match status" value="1"/>
</dbReference>
<evidence type="ECO:0000313" key="2">
    <source>
        <dbReference type="EMBL" id="KKS41201.1"/>
    </source>
</evidence>
<protein>
    <submittedName>
        <fullName evidence="2">HEPN domain protein</fullName>
    </submittedName>
</protein>
<dbReference type="AlphaFoldDB" id="A0A0G1B4C6"/>
<proteinExistence type="predicted"/>
<dbReference type="InterPro" id="IPR007842">
    <property type="entry name" value="HEPN_dom"/>
</dbReference>
<dbReference type="EMBL" id="LCCZ01000059">
    <property type="protein sequence ID" value="KKS41201.1"/>
    <property type="molecule type" value="Genomic_DNA"/>
</dbReference>
<feature type="domain" description="HEPN" evidence="1">
    <location>
        <begin position="13"/>
        <end position="120"/>
    </location>
</feature>
<name>A0A0G1B4C6_9BACT</name>
<dbReference type="Gene3D" id="1.20.120.330">
    <property type="entry name" value="Nucleotidyltransferases domain 2"/>
    <property type="match status" value="1"/>
</dbReference>
<evidence type="ECO:0000313" key="3">
    <source>
        <dbReference type="Proteomes" id="UP000034875"/>
    </source>
</evidence>
<evidence type="ECO:0000259" key="1">
    <source>
        <dbReference type="PROSITE" id="PS50910"/>
    </source>
</evidence>
<reference evidence="2 3" key="1">
    <citation type="journal article" date="2015" name="Nature">
        <title>rRNA introns, odd ribosomes, and small enigmatic genomes across a large radiation of phyla.</title>
        <authorList>
            <person name="Brown C.T."/>
            <person name="Hug L.A."/>
            <person name="Thomas B.C."/>
            <person name="Sharon I."/>
            <person name="Castelle C.J."/>
            <person name="Singh A."/>
            <person name="Wilkins M.J."/>
            <person name="Williams K.H."/>
            <person name="Banfield J.F."/>
        </authorList>
    </citation>
    <scope>NUCLEOTIDE SEQUENCE [LARGE SCALE GENOMIC DNA]</scope>
</reference>
<dbReference type="Proteomes" id="UP000034875">
    <property type="component" value="Unassembled WGS sequence"/>
</dbReference>